<dbReference type="SMART" id="SM00320">
    <property type="entry name" value="WD40"/>
    <property type="match status" value="7"/>
</dbReference>
<evidence type="ECO:0000313" key="4">
    <source>
        <dbReference type="EMBL" id="MFD2743511.1"/>
    </source>
</evidence>
<feature type="repeat" description="WD" evidence="3">
    <location>
        <begin position="217"/>
        <end position="258"/>
    </location>
</feature>
<keyword evidence="1 3" id="KW-0853">WD repeat</keyword>
<keyword evidence="5" id="KW-1185">Reference proteome</keyword>
<evidence type="ECO:0000256" key="1">
    <source>
        <dbReference type="ARBA" id="ARBA00022574"/>
    </source>
</evidence>
<evidence type="ECO:0000313" key="5">
    <source>
        <dbReference type="Proteomes" id="UP001597418"/>
    </source>
</evidence>
<comment type="caution">
    <text evidence="4">The sequence shown here is derived from an EMBL/GenBank/DDBJ whole genome shotgun (WGS) entry which is preliminary data.</text>
</comment>
<dbReference type="InterPro" id="IPR001680">
    <property type="entry name" value="WD40_rpt"/>
</dbReference>
<sequence length="299" mass="33483">MPDVSLLHTLRGHQNPIYTLTTVGNHTLFSGGNDKGVVEWDLQTMQFKRILCAVSHSVYALHRIPNTDFLAIGLRSGEVLIVNYVEQKLVTKLKTESGAVFAIQALSEKSELIAIGEEGVAYVYDTIYFKLLYRFRVSKDTVRAIAIDPENATVYFGDKSGAIYQYDSAQYEFKQQVLAHKMPVTSLCVVGEQLFSGGRDAKMYQLSTADFAVQHEITPHMFTVYGIVSNVDQTQIATASRDKTWKIWDPKTLTLLKNISVDRGYESHMLSINSILWQDEKIFTAGDDKAIKVWGIAAG</sequence>
<evidence type="ECO:0000256" key="3">
    <source>
        <dbReference type="PROSITE-ProRule" id="PRU00221"/>
    </source>
</evidence>
<dbReference type="EMBL" id="JBHUMB010000007">
    <property type="protein sequence ID" value="MFD2743511.1"/>
    <property type="molecule type" value="Genomic_DNA"/>
</dbReference>
<dbReference type="PANTHER" id="PTHR19848:SF8">
    <property type="entry name" value="F-BOX AND WD REPEAT DOMAIN CONTAINING 7"/>
    <property type="match status" value="1"/>
</dbReference>
<dbReference type="Pfam" id="PF00400">
    <property type="entry name" value="WD40"/>
    <property type="match status" value="2"/>
</dbReference>
<protein>
    <submittedName>
        <fullName evidence="4">WD40 repeat domain-containing protein</fullName>
    </submittedName>
</protein>
<organism evidence="4 5">
    <name type="scientific">Sphingobacterium populi</name>
    <dbReference type="NCBI Taxonomy" id="1812824"/>
    <lineage>
        <taxon>Bacteria</taxon>
        <taxon>Pseudomonadati</taxon>
        <taxon>Bacteroidota</taxon>
        <taxon>Sphingobacteriia</taxon>
        <taxon>Sphingobacteriales</taxon>
        <taxon>Sphingobacteriaceae</taxon>
        <taxon>Sphingobacterium</taxon>
    </lineage>
</organism>
<dbReference type="Proteomes" id="UP001597418">
    <property type="component" value="Unassembled WGS sequence"/>
</dbReference>
<dbReference type="PROSITE" id="PS50082">
    <property type="entry name" value="WD_REPEATS_2"/>
    <property type="match status" value="3"/>
</dbReference>
<feature type="repeat" description="WD" evidence="3">
    <location>
        <begin position="10"/>
        <end position="50"/>
    </location>
</feature>
<dbReference type="SUPFAM" id="SSF50978">
    <property type="entry name" value="WD40 repeat-like"/>
    <property type="match status" value="1"/>
</dbReference>
<gene>
    <name evidence="4" type="ORF">ACFSQ6_08885</name>
</gene>
<dbReference type="PANTHER" id="PTHR19848">
    <property type="entry name" value="WD40 REPEAT PROTEIN"/>
    <property type="match status" value="1"/>
</dbReference>
<feature type="repeat" description="WD" evidence="3">
    <location>
        <begin position="265"/>
        <end position="299"/>
    </location>
</feature>
<dbReference type="PROSITE" id="PS50294">
    <property type="entry name" value="WD_REPEATS_REGION"/>
    <property type="match status" value="1"/>
</dbReference>
<evidence type="ECO:0000256" key="2">
    <source>
        <dbReference type="ARBA" id="ARBA00022737"/>
    </source>
</evidence>
<name>A0ABW5UF68_9SPHI</name>
<proteinExistence type="predicted"/>
<reference evidence="5" key="1">
    <citation type="journal article" date="2019" name="Int. J. Syst. Evol. Microbiol.">
        <title>The Global Catalogue of Microorganisms (GCM) 10K type strain sequencing project: providing services to taxonomists for standard genome sequencing and annotation.</title>
        <authorList>
            <consortium name="The Broad Institute Genomics Platform"/>
            <consortium name="The Broad Institute Genome Sequencing Center for Infectious Disease"/>
            <person name="Wu L."/>
            <person name="Ma J."/>
        </authorList>
    </citation>
    <scope>NUCLEOTIDE SEQUENCE [LARGE SCALE GENOMIC DNA]</scope>
    <source>
        <strain evidence="5">KCTC 42247</strain>
    </source>
</reference>
<dbReference type="InterPro" id="IPR036322">
    <property type="entry name" value="WD40_repeat_dom_sf"/>
</dbReference>
<dbReference type="InterPro" id="IPR015943">
    <property type="entry name" value="WD40/YVTN_repeat-like_dom_sf"/>
</dbReference>
<accession>A0ABW5UF68</accession>
<dbReference type="RefSeq" id="WP_066757362.1">
    <property type="nucleotide sequence ID" value="NZ_JBHUMB010000007.1"/>
</dbReference>
<keyword evidence="2" id="KW-0677">Repeat</keyword>
<dbReference type="Gene3D" id="2.130.10.10">
    <property type="entry name" value="YVTN repeat-like/Quinoprotein amine dehydrogenase"/>
    <property type="match status" value="2"/>
</dbReference>